<evidence type="ECO:0008006" key="4">
    <source>
        <dbReference type="Google" id="ProtNLM"/>
    </source>
</evidence>
<dbReference type="EMBL" id="VCLA01000042">
    <property type="protein sequence ID" value="MQS99755.1"/>
    <property type="molecule type" value="Genomic_DNA"/>
</dbReference>
<protein>
    <recommendedName>
        <fullName evidence="4">Hydrogenase expression protein HypF</fullName>
    </recommendedName>
</protein>
<dbReference type="AlphaFoldDB" id="A0A646KFH2"/>
<feature type="compositionally biased region" description="Low complexity" evidence="1">
    <location>
        <begin position="215"/>
        <end position="230"/>
    </location>
</feature>
<accession>A0A646KFH2</accession>
<dbReference type="RefSeq" id="WP_323391312.1">
    <property type="nucleotide sequence ID" value="NZ_JBEPDZ010000003.1"/>
</dbReference>
<comment type="caution">
    <text evidence="2">The sequence shown here is derived from an EMBL/GenBank/DDBJ whole genome shotgun (WGS) entry which is preliminary data.</text>
</comment>
<feature type="compositionally biased region" description="Basic and acidic residues" evidence="1">
    <location>
        <begin position="261"/>
        <end position="278"/>
    </location>
</feature>
<reference evidence="2 3" key="1">
    <citation type="submission" date="2019-05" db="EMBL/GenBank/DDBJ databases">
        <title>Comparative genomics and metabolomics analyses of clavulanic acid producing Streptomyces species provides insight into specialized metabolism and evolution of beta-lactam biosynthetic gene clusters.</title>
        <authorList>
            <person name="Moore M.A."/>
            <person name="Cruz-Morales P."/>
            <person name="Barona Gomez F."/>
            <person name="Kapil T."/>
        </authorList>
    </citation>
    <scope>NUCLEOTIDE SEQUENCE [LARGE SCALE GENOMIC DNA]</scope>
    <source>
        <strain evidence="2 3">NRRL 5741</strain>
    </source>
</reference>
<dbReference type="Proteomes" id="UP000419138">
    <property type="component" value="Unassembled WGS sequence"/>
</dbReference>
<proteinExistence type="predicted"/>
<feature type="region of interest" description="Disordered" evidence="1">
    <location>
        <begin position="75"/>
        <end position="286"/>
    </location>
</feature>
<feature type="compositionally biased region" description="Polar residues" evidence="1">
    <location>
        <begin position="128"/>
        <end position="153"/>
    </location>
</feature>
<evidence type="ECO:0000313" key="2">
    <source>
        <dbReference type="EMBL" id="MQS99755.1"/>
    </source>
</evidence>
<keyword evidence="3" id="KW-1185">Reference proteome</keyword>
<feature type="region of interest" description="Disordered" evidence="1">
    <location>
        <begin position="1"/>
        <end position="30"/>
    </location>
</feature>
<evidence type="ECO:0000313" key="3">
    <source>
        <dbReference type="Proteomes" id="UP000419138"/>
    </source>
</evidence>
<feature type="compositionally biased region" description="Low complexity" evidence="1">
    <location>
        <begin position="75"/>
        <end position="118"/>
    </location>
</feature>
<feature type="compositionally biased region" description="Basic residues" evidence="1">
    <location>
        <begin position="18"/>
        <end position="28"/>
    </location>
</feature>
<gene>
    <name evidence="2" type="ORF">FF041_05865</name>
</gene>
<organism evidence="2 3">
    <name type="scientific">Streptomyces jumonjinensis</name>
    <dbReference type="NCBI Taxonomy" id="1945"/>
    <lineage>
        <taxon>Bacteria</taxon>
        <taxon>Bacillati</taxon>
        <taxon>Actinomycetota</taxon>
        <taxon>Actinomycetes</taxon>
        <taxon>Kitasatosporales</taxon>
        <taxon>Streptomycetaceae</taxon>
        <taxon>Streptomyces</taxon>
    </lineage>
</organism>
<name>A0A646KFH2_STRJU</name>
<evidence type="ECO:0000256" key="1">
    <source>
        <dbReference type="SAM" id="MobiDB-lite"/>
    </source>
</evidence>
<sequence length="445" mass="44951">MQGEATPPEEPGSDAAARVRKGPRHAAPRRSLLARIQLPAGKAMALAAMPTAVFVGLSLTPRLALAEDKEIPYAAGPCAESSEEPSAPASSSPSQSPGPSGGASPSSAATPGPTATPGRTDGSDESAESTGSAEPLSGQSPSAGRTEGATTAESPDPAATSGGSGHPLDPLGLGDAIEDLLGHPGRTPEPTPTPTASRDGAASGPPDPADPSEPSDPAGTAPSASPSADAADADDEAERTRKAIADAAEQAGASVEELDEDAKGLDPRKDADIPDAAKPHFPCPTEDPAAFAAAELEPGLPLLADDPWILESSLLTLNGLKYHGIVEVRTGSGKVKKALKFTARSIDIGDLHQLSKGPEGTTLHVEARKGSTSTIREGTVTMYTEELKGDLFGLIPVTFSPRTPPPVNVPFAFFTEVTVVQAGQFGGTLTVPGLHNRISGGISGN</sequence>